<dbReference type="PROSITE" id="PS51186">
    <property type="entry name" value="GNAT"/>
    <property type="match status" value="1"/>
</dbReference>
<evidence type="ECO:0000313" key="3">
    <source>
        <dbReference type="Proteomes" id="UP000634011"/>
    </source>
</evidence>
<feature type="domain" description="N-acetyltransferase" evidence="1">
    <location>
        <begin position="15"/>
        <end position="155"/>
    </location>
</feature>
<dbReference type="InterPro" id="IPR016181">
    <property type="entry name" value="Acyl_CoA_acyltransferase"/>
</dbReference>
<keyword evidence="3" id="KW-1185">Reference proteome</keyword>
<dbReference type="SUPFAM" id="SSF55729">
    <property type="entry name" value="Acyl-CoA N-acyltransferases (Nat)"/>
    <property type="match status" value="1"/>
</dbReference>
<protein>
    <submittedName>
        <fullName evidence="2">GNAT family N-acetyltransferase</fullName>
    </submittedName>
</protein>
<evidence type="ECO:0000259" key="1">
    <source>
        <dbReference type="PROSITE" id="PS51186"/>
    </source>
</evidence>
<dbReference type="GO" id="GO:0016747">
    <property type="term" value="F:acyltransferase activity, transferring groups other than amino-acyl groups"/>
    <property type="evidence" value="ECO:0007669"/>
    <property type="project" value="InterPro"/>
</dbReference>
<sequence>MNTIEASTCLPQDLLLIRVCEETQLPPVLNLMQQLRPHLTDVSSWIAYWKRASQAGYRLWSLKKADQFVALASYRIAENLVHGHYLYVEDLVTDQAERGVGYGQIMMEMLKQEALEQGCGKIVLDTGLNNALAHRFYYRQGLLASSLRFNQVLST</sequence>
<comment type="caution">
    <text evidence="2">The sequence shown here is derived from an EMBL/GenBank/DDBJ whole genome shotgun (WGS) entry which is preliminary data.</text>
</comment>
<dbReference type="Pfam" id="PF00583">
    <property type="entry name" value="Acetyltransf_1"/>
    <property type="match status" value="1"/>
</dbReference>
<accession>A0A923HM01</accession>
<dbReference type="AlphaFoldDB" id="A0A923HM01"/>
<dbReference type="Gene3D" id="3.40.630.30">
    <property type="match status" value="1"/>
</dbReference>
<dbReference type="CDD" id="cd04301">
    <property type="entry name" value="NAT_SF"/>
    <property type="match status" value="1"/>
</dbReference>
<dbReference type="EMBL" id="JACOFV010000006">
    <property type="protein sequence ID" value="MBC3862086.1"/>
    <property type="molecule type" value="Genomic_DNA"/>
</dbReference>
<name>A0A923HM01_9BURK</name>
<evidence type="ECO:0000313" key="2">
    <source>
        <dbReference type="EMBL" id="MBC3862086.1"/>
    </source>
</evidence>
<dbReference type="InterPro" id="IPR000182">
    <property type="entry name" value="GNAT_dom"/>
</dbReference>
<gene>
    <name evidence="2" type="ORF">H8K32_08260</name>
</gene>
<reference evidence="2" key="1">
    <citation type="submission" date="2020-08" db="EMBL/GenBank/DDBJ databases">
        <title>Novel species isolated from subtropical streams in China.</title>
        <authorList>
            <person name="Lu H."/>
        </authorList>
    </citation>
    <scope>NUCLEOTIDE SEQUENCE</scope>
    <source>
        <strain evidence="2">KACC 12607</strain>
    </source>
</reference>
<proteinExistence type="predicted"/>
<dbReference type="Proteomes" id="UP000634011">
    <property type="component" value="Unassembled WGS sequence"/>
</dbReference>
<dbReference type="RefSeq" id="WP_186912004.1">
    <property type="nucleotide sequence ID" value="NZ_JACOFV010000006.1"/>
</dbReference>
<organism evidence="2 3">
    <name type="scientific">Undibacterium jejuense</name>
    <dbReference type="NCBI Taxonomy" id="1344949"/>
    <lineage>
        <taxon>Bacteria</taxon>
        <taxon>Pseudomonadati</taxon>
        <taxon>Pseudomonadota</taxon>
        <taxon>Betaproteobacteria</taxon>
        <taxon>Burkholderiales</taxon>
        <taxon>Oxalobacteraceae</taxon>
        <taxon>Undibacterium</taxon>
    </lineage>
</organism>